<name>A0A6J4S2X2_9ACTN</name>
<dbReference type="InterPro" id="IPR046291">
    <property type="entry name" value="DUF6328"/>
</dbReference>
<feature type="transmembrane region" description="Helical" evidence="1">
    <location>
        <begin position="74"/>
        <end position="98"/>
    </location>
</feature>
<evidence type="ECO:0008006" key="3">
    <source>
        <dbReference type="Google" id="ProtNLM"/>
    </source>
</evidence>
<dbReference type="EMBL" id="CADCVS010000168">
    <property type="protein sequence ID" value="CAA9484981.1"/>
    <property type="molecule type" value="Genomic_DNA"/>
</dbReference>
<accession>A0A6J4S2X2</accession>
<reference evidence="2" key="1">
    <citation type="submission" date="2020-02" db="EMBL/GenBank/DDBJ databases">
        <authorList>
            <person name="Meier V. D."/>
        </authorList>
    </citation>
    <scope>NUCLEOTIDE SEQUENCE</scope>
    <source>
        <strain evidence="2">AVDCRST_MAG30</strain>
    </source>
</reference>
<keyword evidence="1" id="KW-0472">Membrane</keyword>
<evidence type="ECO:0000313" key="2">
    <source>
        <dbReference type="EMBL" id="CAA9484981.1"/>
    </source>
</evidence>
<evidence type="ECO:0000256" key="1">
    <source>
        <dbReference type="SAM" id="Phobius"/>
    </source>
</evidence>
<dbReference type="AlphaFoldDB" id="A0A6J4S2X2"/>
<keyword evidence="1" id="KW-1133">Transmembrane helix</keyword>
<dbReference type="Pfam" id="PF19853">
    <property type="entry name" value="DUF6328"/>
    <property type="match status" value="1"/>
</dbReference>
<sequence length="141" mass="15104">MLELLNELRVALPGVQILLGFMLTVPFTQRFGETTGFQRGVYLAILVCTASSTACLIAPASAHRLRFGKRDREYLIKTANALAIAGLAFLALAIVGVVLLVSDFVFGALTAVLATTLIGSLIAGLWFVRPLLRGRAHPPRA</sequence>
<feature type="transmembrane region" description="Helical" evidence="1">
    <location>
        <begin position="12"/>
        <end position="29"/>
    </location>
</feature>
<organism evidence="2">
    <name type="scientific">uncultured Solirubrobacteraceae bacterium</name>
    <dbReference type="NCBI Taxonomy" id="1162706"/>
    <lineage>
        <taxon>Bacteria</taxon>
        <taxon>Bacillati</taxon>
        <taxon>Actinomycetota</taxon>
        <taxon>Thermoleophilia</taxon>
        <taxon>Solirubrobacterales</taxon>
        <taxon>Solirubrobacteraceae</taxon>
        <taxon>environmental samples</taxon>
    </lineage>
</organism>
<feature type="transmembrane region" description="Helical" evidence="1">
    <location>
        <begin position="104"/>
        <end position="128"/>
    </location>
</feature>
<proteinExistence type="predicted"/>
<gene>
    <name evidence="2" type="ORF">AVDCRST_MAG30-1034</name>
</gene>
<protein>
    <recommendedName>
        <fullName evidence="3">Sodium:proton antiporter</fullName>
    </recommendedName>
</protein>
<feature type="transmembrane region" description="Helical" evidence="1">
    <location>
        <begin position="41"/>
        <end position="62"/>
    </location>
</feature>
<keyword evidence="1" id="KW-0812">Transmembrane</keyword>